<comment type="similarity">
    <text evidence="2 7">Belongs to the ExbD/TolR family.</text>
</comment>
<dbReference type="GO" id="GO:0022857">
    <property type="term" value="F:transmembrane transporter activity"/>
    <property type="evidence" value="ECO:0007669"/>
    <property type="project" value="InterPro"/>
</dbReference>
<name>A0A7G5GW58_9BACT</name>
<comment type="subcellular location">
    <subcellularLocation>
        <location evidence="1">Cell membrane</location>
        <topology evidence="1">Single-pass membrane protein</topology>
    </subcellularLocation>
    <subcellularLocation>
        <location evidence="7">Cell membrane</location>
        <topology evidence="7">Single-pass type II membrane protein</topology>
    </subcellularLocation>
</comment>
<evidence type="ECO:0000256" key="8">
    <source>
        <dbReference type="SAM" id="Phobius"/>
    </source>
</evidence>
<evidence type="ECO:0000256" key="7">
    <source>
        <dbReference type="RuleBase" id="RU003879"/>
    </source>
</evidence>
<protein>
    <submittedName>
        <fullName evidence="9">Biopolymer transporter ExbD</fullName>
    </submittedName>
</protein>
<evidence type="ECO:0000313" key="10">
    <source>
        <dbReference type="Proteomes" id="UP000515369"/>
    </source>
</evidence>
<keyword evidence="4 7" id="KW-0812">Transmembrane</keyword>
<evidence type="ECO:0000256" key="6">
    <source>
        <dbReference type="ARBA" id="ARBA00023136"/>
    </source>
</evidence>
<keyword evidence="3" id="KW-1003">Cell membrane</keyword>
<dbReference type="GO" id="GO:0015031">
    <property type="term" value="P:protein transport"/>
    <property type="evidence" value="ECO:0007669"/>
    <property type="project" value="UniProtKB-KW"/>
</dbReference>
<dbReference type="KEGG" id="sfol:H3H32_35370"/>
<reference evidence="9 10" key="1">
    <citation type="submission" date="2020-07" db="EMBL/GenBank/DDBJ databases">
        <title>Spirosoma foliorum sp. nov., isolated from the leaves on the Nejang mountain Korea, Republic of.</title>
        <authorList>
            <person name="Ho H."/>
            <person name="Lee Y.-J."/>
            <person name="Nurcahyanto D.-A."/>
            <person name="Kim S.-G."/>
        </authorList>
    </citation>
    <scope>NUCLEOTIDE SEQUENCE [LARGE SCALE GENOMIC DNA]</scope>
    <source>
        <strain evidence="9 10">PL0136</strain>
    </source>
</reference>
<keyword evidence="7" id="KW-0813">Transport</keyword>
<proteinExistence type="inferred from homology"/>
<evidence type="ECO:0000313" key="9">
    <source>
        <dbReference type="EMBL" id="QMW03100.1"/>
    </source>
</evidence>
<keyword evidence="10" id="KW-1185">Reference proteome</keyword>
<accession>A0A7G5GW58</accession>
<dbReference type="InterPro" id="IPR003400">
    <property type="entry name" value="ExbD"/>
</dbReference>
<gene>
    <name evidence="9" type="ORF">H3H32_35370</name>
</gene>
<evidence type="ECO:0000256" key="4">
    <source>
        <dbReference type="ARBA" id="ARBA00022692"/>
    </source>
</evidence>
<organism evidence="9 10">
    <name type="scientific">Spirosoma foliorum</name>
    <dbReference type="NCBI Taxonomy" id="2710596"/>
    <lineage>
        <taxon>Bacteria</taxon>
        <taxon>Pseudomonadati</taxon>
        <taxon>Bacteroidota</taxon>
        <taxon>Cytophagia</taxon>
        <taxon>Cytophagales</taxon>
        <taxon>Cytophagaceae</taxon>
        <taxon>Spirosoma</taxon>
    </lineage>
</organism>
<sequence length="185" mass="21064">MTTRRTYSPVRFDFAPFVGVALLLIVFFVFTKAIRRPVIMGVTVPAGCRKYELPTYPKKIVTLFLMGDNRIGFMQYWHGDDMVELQQTDFRPEGIRKLLATVGKSAEDNDVAIVIKPTSLATFGNVANALKELKLAENLPYLFVSDLSANEQRMLSYYERIFMGDSSIRDTVFLKVPPYYLADNL</sequence>
<feature type="transmembrane region" description="Helical" evidence="8">
    <location>
        <begin position="12"/>
        <end position="30"/>
    </location>
</feature>
<keyword evidence="6 8" id="KW-0472">Membrane</keyword>
<dbReference type="EMBL" id="CP059732">
    <property type="protein sequence ID" value="QMW03100.1"/>
    <property type="molecule type" value="Genomic_DNA"/>
</dbReference>
<keyword evidence="7" id="KW-0653">Protein transport</keyword>
<evidence type="ECO:0000256" key="1">
    <source>
        <dbReference type="ARBA" id="ARBA00004162"/>
    </source>
</evidence>
<evidence type="ECO:0000256" key="5">
    <source>
        <dbReference type="ARBA" id="ARBA00022989"/>
    </source>
</evidence>
<dbReference type="GO" id="GO:0005886">
    <property type="term" value="C:plasma membrane"/>
    <property type="evidence" value="ECO:0007669"/>
    <property type="project" value="UniProtKB-SubCell"/>
</dbReference>
<evidence type="ECO:0000256" key="3">
    <source>
        <dbReference type="ARBA" id="ARBA00022475"/>
    </source>
</evidence>
<evidence type="ECO:0000256" key="2">
    <source>
        <dbReference type="ARBA" id="ARBA00005811"/>
    </source>
</evidence>
<dbReference type="AlphaFoldDB" id="A0A7G5GW58"/>
<dbReference type="RefSeq" id="WP_182460388.1">
    <property type="nucleotide sequence ID" value="NZ_CP059732.1"/>
</dbReference>
<dbReference type="Pfam" id="PF02472">
    <property type="entry name" value="ExbD"/>
    <property type="match status" value="1"/>
</dbReference>
<keyword evidence="5 8" id="KW-1133">Transmembrane helix</keyword>
<dbReference type="Proteomes" id="UP000515369">
    <property type="component" value="Chromosome"/>
</dbReference>